<name>A0A0G1MQR5_9BACT</name>
<dbReference type="InterPro" id="IPR035681">
    <property type="entry name" value="ComA-like_MBL"/>
</dbReference>
<protein>
    <submittedName>
        <fullName evidence="3">Internalization-related competence protein ComEC/Rec2 protein</fullName>
    </submittedName>
</protein>
<dbReference type="CDD" id="cd07731">
    <property type="entry name" value="ComA-like_MBL-fold"/>
    <property type="match status" value="1"/>
</dbReference>
<organism evidence="3 4">
    <name type="scientific">Candidatus Woesebacteria bacterium GW2011_GWB1_45_5</name>
    <dbReference type="NCBI Taxonomy" id="1618581"/>
    <lineage>
        <taxon>Bacteria</taxon>
        <taxon>Candidatus Woeseibacteriota</taxon>
    </lineage>
</organism>
<evidence type="ECO:0000259" key="2">
    <source>
        <dbReference type="SMART" id="SM00849"/>
    </source>
</evidence>
<keyword evidence="1" id="KW-1133">Transmembrane helix</keyword>
<dbReference type="SUPFAM" id="SSF56281">
    <property type="entry name" value="Metallo-hydrolase/oxidoreductase"/>
    <property type="match status" value="1"/>
</dbReference>
<dbReference type="Proteomes" id="UP000034329">
    <property type="component" value="Unassembled WGS sequence"/>
</dbReference>
<keyword evidence="1" id="KW-0812">Transmembrane</keyword>
<dbReference type="PANTHER" id="PTHR30619">
    <property type="entry name" value="DNA INTERNALIZATION/COMPETENCE PROTEIN COMEC/REC2"/>
    <property type="match status" value="1"/>
</dbReference>
<dbReference type="InterPro" id="IPR001279">
    <property type="entry name" value="Metallo-B-lactamas"/>
</dbReference>
<dbReference type="EMBL" id="LCLA01000011">
    <property type="protein sequence ID" value="KKU10467.1"/>
    <property type="molecule type" value="Genomic_DNA"/>
</dbReference>
<dbReference type="PANTHER" id="PTHR30619:SF1">
    <property type="entry name" value="RECOMBINATION PROTEIN 2"/>
    <property type="match status" value="1"/>
</dbReference>
<comment type="caution">
    <text evidence="3">The sequence shown here is derived from an EMBL/GenBank/DDBJ whole genome shotgun (WGS) entry which is preliminary data.</text>
</comment>
<feature type="domain" description="Metallo-beta-lactamase" evidence="2">
    <location>
        <begin position="41"/>
        <end position="235"/>
    </location>
</feature>
<dbReference type="InterPro" id="IPR036866">
    <property type="entry name" value="RibonucZ/Hydroxyglut_hydro"/>
</dbReference>
<sequence length="279" mass="31457">MVVRFSHYIFLLLILSAMGIWIAVLQFPDKNLHLVTCDVGQGDASLAIYGNIQILTDGGPDNKVLDCLGRHVPFWDREIELVVLTHPEKDHYGGLIEVFRRYKIDNFLYNKIDIGSQGYKVLEKEMGSRAVNPITPDTGKVVKVGLMSLDILHPSRDLESKQTNDYSIVYKLSYGNFEALFAGDIEQRISDRLAGERQIGQVEYIKIPHHGSKNGVTDNLLKVLMPKIAVISAGKNNSYGHPHKEILEMLGKYGVKIFRTDEAGDIEIITDGEKYWVKK</sequence>
<reference evidence="3 4" key="1">
    <citation type="journal article" date="2015" name="Nature">
        <title>rRNA introns, odd ribosomes, and small enigmatic genomes across a large radiation of phyla.</title>
        <authorList>
            <person name="Brown C.T."/>
            <person name="Hug L.A."/>
            <person name="Thomas B.C."/>
            <person name="Sharon I."/>
            <person name="Castelle C.J."/>
            <person name="Singh A."/>
            <person name="Wilkins M.J."/>
            <person name="Williams K.H."/>
            <person name="Banfield J.F."/>
        </authorList>
    </citation>
    <scope>NUCLEOTIDE SEQUENCE [LARGE SCALE GENOMIC DNA]</scope>
</reference>
<evidence type="ECO:0000313" key="4">
    <source>
        <dbReference type="Proteomes" id="UP000034329"/>
    </source>
</evidence>
<keyword evidence="1" id="KW-0472">Membrane</keyword>
<evidence type="ECO:0000256" key="1">
    <source>
        <dbReference type="SAM" id="Phobius"/>
    </source>
</evidence>
<dbReference type="Gene3D" id="3.60.15.10">
    <property type="entry name" value="Ribonuclease Z/Hydroxyacylglutathione hydrolase-like"/>
    <property type="match status" value="1"/>
</dbReference>
<dbReference type="AlphaFoldDB" id="A0A0G1MQR5"/>
<evidence type="ECO:0000313" key="3">
    <source>
        <dbReference type="EMBL" id="KKU10467.1"/>
    </source>
</evidence>
<dbReference type="Pfam" id="PF00753">
    <property type="entry name" value="Lactamase_B"/>
    <property type="match status" value="1"/>
</dbReference>
<proteinExistence type="predicted"/>
<feature type="transmembrane region" description="Helical" evidence="1">
    <location>
        <begin position="7"/>
        <end position="27"/>
    </location>
</feature>
<dbReference type="SMART" id="SM00849">
    <property type="entry name" value="Lactamase_B"/>
    <property type="match status" value="1"/>
</dbReference>
<gene>
    <name evidence="3" type="ORF">UX13_C0011G0008</name>
</gene>
<accession>A0A0G1MQR5</accession>
<dbReference type="InterPro" id="IPR052159">
    <property type="entry name" value="Competence_DNA_uptake"/>
</dbReference>